<proteinExistence type="inferred from homology"/>
<dbReference type="InterPro" id="IPR012506">
    <property type="entry name" value="TMEM86B-like"/>
</dbReference>
<dbReference type="GO" id="GO:0016020">
    <property type="term" value="C:membrane"/>
    <property type="evidence" value="ECO:0007669"/>
    <property type="project" value="UniProtKB-SubCell"/>
</dbReference>
<evidence type="ECO:0000256" key="6">
    <source>
        <dbReference type="SAM" id="MobiDB-lite"/>
    </source>
</evidence>
<dbReference type="OrthoDB" id="2133758at2759"/>
<dbReference type="PANTHER" id="PTHR31885:SF6">
    <property type="entry name" value="GH04784P"/>
    <property type="match status" value="1"/>
</dbReference>
<dbReference type="GO" id="GO:0016787">
    <property type="term" value="F:hydrolase activity"/>
    <property type="evidence" value="ECO:0007669"/>
    <property type="project" value="TreeGrafter"/>
</dbReference>
<feature type="transmembrane region" description="Helical" evidence="7">
    <location>
        <begin position="168"/>
        <end position="190"/>
    </location>
</feature>
<protein>
    <submittedName>
        <fullName evidence="8">Uncharacterized protein</fullName>
    </submittedName>
</protein>
<evidence type="ECO:0000313" key="9">
    <source>
        <dbReference type="Proteomes" id="UP001165085"/>
    </source>
</evidence>
<dbReference type="AlphaFoldDB" id="A0A9W7F393"/>
<evidence type="ECO:0000256" key="1">
    <source>
        <dbReference type="ARBA" id="ARBA00004141"/>
    </source>
</evidence>
<dbReference type="EMBL" id="BRXY01000570">
    <property type="protein sequence ID" value="GMI00551.1"/>
    <property type="molecule type" value="Genomic_DNA"/>
</dbReference>
<evidence type="ECO:0000313" key="8">
    <source>
        <dbReference type="EMBL" id="GMI00551.1"/>
    </source>
</evidence>
<accession>A0A9W7F393</accession>
<evidence type="ECO:0000256" key="2">
    <source>
        <dbReference type="ARBA" id="ARBA00007375"/>
    </source>
</evidence>
<dbReference type="PANTHER" id="PTHR31885">
    <property type="entry name" value="GH04784P"/>
    <property type="match status" value="1"/>
</dbReference>
<feature type="transmembrane region" description="Helical" evidence="7">
    <location>
        <begin position="202"/>
        <end position="223"/>
    </location>
</feature>
<reference evidence="9" key="1">
    <citation type="journal article" date="2023" name="Commun. Biol.">
        <title>Genome analysis of Parmales, the sister group of diatoms, reveals the evolutionary specialization of diatoms from phago-mixotrophs to photoautotrophs.</title>
        <authorList>
            <person name="Ban H."/>
            <person name="Sato S."/>
            <person name="Yoshikawa S."/>
            <person name="Yamada K."/>
            <person name="Nakamura Y."/>
            <person name="Ichinomiya M."/>
            <person name="Sato N."/>
            <person name="Blanc-Mathieu R."/>
            <person name="Endo H."/>
            <person name="Kuwata A."/>
            <person name="Ogata H."/>
        </authorList>
    </citation>
    <scope>NUCLEOTIDE SEQUENCE [LARGE SCALE GENOMIC DNA]</scope>
    <source>
        <strain evidence="9">NIES 3701</strain>
    </source>
</reference>
<comment type="caution">
    <text evidence="8">The sequence shown here is derived from an EMBL/GenBank/DDBJ whole genome shotgun (WGS) entry which is preliminary data.</text>
</comment>
<dbReference type="Pfam" id="PF07947">
    <property type="entry name" value="YhhN"/>
    <property type="match status" value="2"/>
</dbReference>
<evidence type="ECO:0000256" key="7">
    <source>
        <dbReference type="SAM" id="Phobius"/>
    </source>
</evidence>
<comment type="subcellular location">
    <subcellularLocation>
        <location evidence="1">Membrane</location>
        <topology evidence="1">Multi-pass membrane protein</topology>
    </subcellularLocation>
</comment>
<feature type="transmembrane region" description="Helical" evidence="7">
    <location>
        <begin position="243"/>
        <end position="268"/>
    </location>
</feature>
<sequence length="308" mass="34195">MLTYAVLLSIPTNIPNLAIATVKTMPCLLLSLNSFLRYHFTRGNNFLLFLSVAFLFHALGDFLLEIDFFTFGLASFLVAHSCNLVAFSSKADESPDSWPICCQELSSKSKRARKLNSSLTPIQRDEDIKHNFLRPNLAIPFVLYYGTLMAILNTVGPGSAGDKLTSDPIMVACVAVYGAVLASCPWRCLVRYKHCFVAENQVIWMFVLLGYLTYALSDSTLAIDRFSQKIQDPYRTVIVMTTYWGGQLLISLCCDVEFANASILNVFISKEKMQVRHTTGSTDSESLFPALTGNPEDTLLPSAPPEMP</sequence>
<evidence type="ECO:0000256" key="3">
    <source>
        <dbReference type="ARBA" id="ARBA00022692"/>
    </source>
</evidence>
<organism evidence="8 9">
    <name type="scientific">Triparma strigata</name>
    <dbReference type="NCBI Taxonomy" id="1606541"/>
    <lineage>
        <taxon>Eukaryota</taxon>
        <taxon>Sar</taxon>
        <taxon>Stramenopiles</taxon>
        <taxon>Ochrophyta</taxon>
        <taxon>Bolidophyceae</taxon>
        <taxon>Parmales</taxon>
        <taxon>Triparmaceae</taxon>
        <taxon>Triparma</taxon>
    </lineage>
</organism>
<evidence type="ECO:0000256" key="4">
    <source>
        <dbReference type="ARBA" id="ARBA00022989"/>
    </source>
</evidence>
<feature type="transmembrane region" description="Helical" evidence="7">
    <location>
        <begin position="137"/>
        <end position="156"/>
    </location>
</feature>
<keyword evidence="9" id="KW-1185">Reference proteome</keyword>
<gene>
    <name evidence="8" type="ORF">TrST_g8114</name>
</gene>
<keyword evidence="4 7" id="KW-1133">Transmembrane helix</keyword>
<dbReference type="Proteomes" id="UP001165085">
    <property type="component" value="Unassembled WGS sequence"/>
</dbReference>
<name>A0A9W7F393_9STRA</name>
<feature type="transmembrane region" description="Helical" evidence="7">
    <location>
        <begin position="44"/>
        <end position="64"/>
    </location>
</feature>
<keyword evidence="5 7" id="KW-0472">Membrane</keyword>
<keyword evidence="3 7" id="KW-0812">Transmembrane</keyword>
<comment type="similarity">
    <text evidence="2">Belongs to the TMEM86 family.</text>
</comment>
<feature type="region of interest" description="Disordered" evidence="6">
    <location>
        <begin position="279"/>
        <end position="308"/>
    </location>
</feature>
<evidence type="ECO:0000256" key="5">
    <source>
        <dbReference type="ARBA" id="ARBA00023136"/>
    </source>
</evidence>